<dbReference type="InterPro" id="IPR050853">
    <property type="entry name" value="WD_repeat_DNA-damage-binding"/>
</dbReference>
<keyword evidence="6" id="KW-0227">DNA damage</keyword>
<dbReference type="InterPro" id="IPR036322">
    <property type="entry name" value="WD40_repeat_dom_sf"/>
</dbReference>
<dbReference type="AlphaFoldDB" id="A0AAV8SLZ1"/>
<evidence type="ECO:0000256" key="5">
    <source>
        <dbReference type="ARBA" id="ARBA00022737"/>
    </source>
</evidence>
<comment type="caution">
    <text evidence="10">The sequence shown here is derived from an EMBL/GenBank/DDBJ whole genome shotgun (WGS) entry which is preliminary data.</text>
</comment>
<dbReference type="InterPro" id="IPR015943">
    <property type="entry name" value="WD40/YVTN_repeat-like_dom_sf"/>
</dbReference>
<evidence type="ECO:0000256" key="1">
    <source>
        <dbReference type="ARBA" id="ARBA00002530"/>
    </source>
</evidence>
<dbReference type="GO" id="GO:0006974">
    <property type="term" value="P:DNA damage response"/>
    <property type="evidence" value="ECO:0007669"/>
    <property type="project" value="UniProtKB-KW"/>
</dbReference>
<feature type="compositionally biased region" description="Polar residues" evidence="9">
    <location>
        <begin position="93"/>
        <end position="106"/>
    </location>
</feature>
<dbReference type="PANTHER" id="PTHR14773:SF0">
    <property type="entry name" value="WD REPEAT-CONTAINING PROTEIN 76"/>
    <property type="match status" value="1"/>
</dbReference>
<keyword evidence="5" id="KW-0677">Repeat</keyword>
<dbReference type="GO" id="GO:2000001">
    <property type="term" value="P:regulation of DNA damage checkpoint"/>
    <property type="evidence" value="ECO:0007669"/>
    <property type="project" value="TreeGrafter"/>
</dbReference>
<proteinExistence type="inferred from homology"/>
<evidence type="ECO:0000313" key="10">
    <source>
        <dbReference type="EMBL" id="KAJ8753266.1"/>
    </source>
</evidence>
<dbReference type="EMBL" id="JAIWQS010000010">
    <property type="protein sequence ID" value="KAJ8753266.1"/>
    <property type="molecule type" value="Genomic_DNA"/>
</dbReference>
<dbReference type="PANTHER" id="PTHR14773">
    <property type="entry name" value="WD REPEAT-CONTAINING PROTEIN 76"/>
    <property type="match status" value="1"/>
</dbReference>
<keyword evidence="4 8" id="KW-0853">WD repeat</keyword>
<gene>
    <name evidence="10" type="ORF">K2173_017886</name>
</gene>
<accession>A0AAV8SLZ1</accession>
<feature type="repeat" description="WD" evidence="8">
    <location>
        <begin position="425"/>
        <end position="458"/>
    </location>
</feature>
<protein>
    <recommendedName>
        <fullName evidence="3">WD repeat-containing protein 76</fullName>
    </recommendedName>
</protein>
<evidence type="ECO:0000256" key="8">
    <source>
        <dbReference type="PROSITE-ProRule" id="PRU00221"/>
    </source>
</evidence>
<dbReference type="PROSITE" id="PS00678">
    <property type="entry name" value="WD_REPEATS_1"/>
    <property type="match status" value="1"/>
</dbReference>
<organism evidence="10 11">
    <name type="scientific">Erythroxylum novogranatense</name>
    <dbReference type="NCBI Taxonomy" id="1862640"/>
    <lineage>
        <taxon>Eukaryota</taxon>
        <taxon>Viridiplantae</taxon>
        <taxon>Streptophyta</taxon>
        <taxon>Embryophyta</taxon>
        <taxon>Tracheophyta</taxon>
        <taxon>Spermatophyta</taxon>
        <taxon>Magnoliopsida</taxon>
        <taxon>eudicotyledons</taxon>
        <taxon>Gunneridae</taxon>
        <taxon>Pentapetalae</taxon>
        <taxon>rosids</taxon>
        <taxon>fabids</taxon>
        <taxon>Malpighiales</taxon>
        <taxon>Erythroxylaceae</taxon>
        <taxon>Erythroxylum</taxon>
    </lineage>
</organism>
<dbReference type="Proteomes" id="UP001159364">
    <property type="component" value="Linkage Group LG10"/>
</dbReference>
<name>A0AAV8SLZ1_9ROSI</name>
<evidence type="ECO:0000256" key="2">
    <source>
        <dbReference type="ARBA" id="ARBA00005434"/>
    </source>
</evidence>
<dbReference type="InterPro" id="IPR019775">
    <property type="entry name" value="WD40_repeat_CS"/>
</dbReference>
<evidence type="ECO:0000256" key="6">
    <source>
        <dbReference type="ARBA" id="ARBA00022763"/>
    </source>
</evidence>
<reference evidence="10 11" key="1">
    <citation type="submission" date="2021-09" db="EMBL/GenBank/DDBJ databases">
        <title>Genomic insights and catalytic innovation underlie evolution of tropane alkaloids biosynthesis.</title>
        <authorList>
            <person name="Wang Y.-J."/>
            <person name="Tian T."/>
            <person name="Huang J.-P."/>
            <person name="Huang S.-X."/>
        </authorList>
    </citation>
    <scope>NUCLEOTIDE SEQUENCE [LARGE SCALE GENOMIC DNA]</scope>
    <source>
        <strain evidence="10">KIB-2018</strain>
        <tissue evidence="10">Leaf</tissue>
    </source>
</reference>
<feature type="region of interest" description="Disordered" evidence="9">
    <location>
        <begin position="93"/>
        <end position="156"/>
    </location>
</feature>
<dbReference type="SUPFAM" id="SSF50978">
    <property type="entry name" value="WD40 repeat-like"/>
    <property type="match status" value="1"/>
</dbReference>
<evidence type="ECO:0000256" key="9">
    <source>
        <dbReference type="SAM" id="MobiDB-lite"/>
    </source>
</evidence>
<keyword evidence="7" id="KW-0238">DNA-binding</keyword>
<dbReference type="Gene3D" id="2.130.10.10">
    <property type="entry name" value="YVTN repeat-like/Quinoprotein amine dehydrogenase"/>
    <property type="match status" value="1"/>
</dbReference>
<dbReference type="PROSITE" id="PS50082">
    <property type="entry name" value="WD_REPEATS_2"/>
    <property type="match status" value="1"/>
</dbReference>
<evidence type="ECO:0000256" key="4">
    <source>
        <dbReference type="ARBA" id="ARBA00022574"/>
    </source>
</evidence>
<dbReference type="Pfam" id="PF00400">
    <property type="entry name" value="WD40"/>
    <property type="match status" value="2"/>
</dbReference>
<keyword evidence="11" id="KW-1185">Reference proteome</keyword>
<dbReference type="InterPro" id="IPR001680">
    <property type="entry name" value="WD40_rpt"/>
</dbReference>
<evidence type="ECO:0000313" key="11">
    <source>
        <dbReference type="Proteomes" id="UP001159364"/>
    </source>
</evidence>
<evidence type="ECO:0000256" key="3">
    <source>
        <dbReference type="ARBA" id="ARBA00021234"/>
    </source>
</evidence>
<dbReference type="PROSITE" id="PS50294">
    <property type="entry name" value="WD_REPEATS_REGION"/>
    <property type="match status" value="1"/>
</dbReference>
<dbReference type="SMART" id="SM00320">
    <property type="entry name" value="WD40"/>
    <property type="match status" value="3"/>
</dbReference>
<comment type="function">
    <text evidence="1">Specifically binds 5-hydroxymethylcytosine (5hmC), suggesting that it acts as a specific reader of 5hmC.</text>
</comment>
<dbReference type="GO" id="GO:0003677">
    <property type="term" value="F:DNA binding"/>
    <property type="evidence" value="ECO:0007669"/>
    <property type="project" value="UniProtKB-KW"/>
</dbReference>
<sequence length="595" mass="66351">MSTVLSAVIAVGWFAGSVMVSWMVLMAVLACNFKREVPPTSKLGEKSRPLSLSLMASSNELTEYERKRLENIRRNGEMIAALNIHTKASELSANTKRQRVGSSKSYKVSLEKKKPKIQSPVVIRRSLRTRGLPPDSNGIVDDSNDSTTKPAVPIHPKKPLASVLGQLSMRDAYTGTGSDRALIDTLKGLVTEEKPRLGVSTKEEFDDEARDGVSFRLLKGVSDNPKGRVTEEKPQLGVSTKEEFDEEARDGVSFTLVKGGIKNKKLDFGMGLKSDLDLGSMDLKPENIARLLQGKILVVYFLPREDVRMVAAGNKYGDVAFWNMDFQGKKDEGIYLYSPHNGPISGILFQRACLSKVFTSCYHGFIRLMDVEKEVFDLVYNGDEAIYTLSQQPNEMKNLYLSEGHGGLSIWDERMGKFASQWILHEDRINTIDFNPQNPFIMATSSTDWSARLWDLRSISRNKPSCLKTFSHKRPVHSAYFSPYGVSLATTSTDDRVGVFNGVNFEETSMIPHNNYTGRWISNFRAIWGWDDSHIFIGSMKRGVDVISPAQRRTIMTLQSPDLTAIPCRFAAHPYKVGMLAGATGGGQVYVWTSN</sequence>
<dbReference type="GO" id="GO:0005634">
    <property type="term" value="C:nucleus"/>
    <property type="evidence" value="ECO:0007669"/>
    <property type="project" value="TreeGrafter"/>
</dbReference>
<dbReference type="FunFam" id="2.130.10.10:FF:000180">
    <property type="entry name" value="WD repeat-containing protein 76"/>
    <property type="match status" value="1"/>
</dbReference>
<comment type="similarity">
    <text evidence="2">Belongs to the WD repeat DDB2/WDR76 family.</text>
</comment>
<evidence type="ECO:0000256" key="7">
    <source>
        <dbReference type="ARBA" id="ARBA00023125"/>
    </source>
</evidence>